<name>A0A9D3Q2U2_MEGAT</name>
<protein>
    <submittedName>
        <fullName evidence="1">Uncharacterized protein</fullName>
    </submittedName>
</protein>
<gene>
    <name evidence="1" type="ORF">MATL_G00122240</name>
</gene>
<evidence type="ECO:0000313" key="1">
    <source>
        <dbReference type="EMBL" id="KAG7471231.1"/>
    </source>
</evidence>
<proteinExistence type="predicted"/>
<organism evidence="1 2">
    <name type="scientific">Megalops atlanticus</name>
    <name type="common">Tarpon</name>
    <name type="synonym">Clupea gigantea</name>
    <dbReference type="NCBI Taxonomy" id="7932"/>
    <lineage>
        <taxon>Eukaryota</taxon>
        <taxon>Metazoa</taxon>
        <taxon>Chordata</taxon>
        <taxon>Craniata</taxon>
        <taxon>Vertebrata</taxon>
        <taxon>Euteleostomi</taxon>
        <taxon>Actinopterygii</taxon>
        <taxon>Neopterygii</taxon>
        <taxon>Teleostei</taxon>
        <taxon>Elopiformes</taxon>
        <taxon>Megalopidae</taxon>
        <taxon>Megalops</taxon>
    </lineage>
</organism>
<keyword evidence="2" id="KW-1185">Reference proteome</keyword>
<evidence type="ECO:0000313" key="2">
    <source>
        <dbReference type="Proteomes" id="UP001046870"/>
    </source>
</evidence>
<dbReference type="Proteomes" id="UP001046870">
    <property type="component" value="Chromosome 9"/>
</dbReference>
<sequence>MGFCSRCWPCREAGLAQPQTNWRHFEAGRRTRPAEGENDWPLFVKLGGGVRSVPGERLLYRGRERCWERGSYFFPAEKGK</sequence>
<comment type="caution">
    <text evidence="1">The sequence shown here is derived from an EMBL/GenBank/DDBJ whole genome shotgun (WGS) entry which is preliminary data.</text>
</comment>
<dbReference type="EMBL" id="JAFDVH010000009">
    <property type="protein sequence ID" value="KAG7471231.1"/>
    <property type="molecule type" value="Genomic_DNA"/>
</dbReference>
<dbReference type="AlphaFoldDB" id="A0A9D3Q2U2"/>
<reference evidence="1" key="1">
    <citation type="submission" date="2021-01" db="EMBL/GenBank/DDBJ databases">
        <authorList>
            <person name="Zahm M."/>
            <person name="Roques C."/>
            <person name="Cabau C."/>
            <person name="Klopp C."/>
            <person name="Donnadieu C."/>
            <person name="Jouanno E."/>
            <person name="Lampietro C."/>
            <person name="Louis A."/>
            <person name="Herpin A."/>
            <person name="Echchiki A."/>
            <person name="Berthelot C."/>
            <person name="Parey E."/>
            <person name="Roest-Crollius H."/>
            <person name="Braasch I."/>
            <person name="Postlethwait J."/>
            <person name="Bobe J."/>
            <person name="Montfort J."/>
            <person name="Bouchez O."/>
            <person name="Begum T."/>
            <person name="Mejri S."/>
            <person name="Adams A."/>
            <person name="Chen W.-J."/>
            <person name="Guiguen Y."/>
        </authorList>
    </citation>
    <scope>NUCLEOTIDE SEQUENCE</scope>
    <source>
        <strain evidence="1">YG-15Mar2019-1</strain>
        <tissue evidence="1">Brain</tissue>
    </source>
</reference>
<accession>A0A9D3Q2U2</accession>